<dbReference type="AlphaFoldDB" id="A0A7G9G8T8"/>
<name>A0A7G9G8T8_9FIRM</name>
<proteinExistence type="predicted"/>
<dbReference type="EMBL" id="CP060635">
    <property type="protein sequence ID" value="QNM07220.1"/>
    <property type="molecule type" value="Genomic_DNA"/>
</dbReference>
<evidence type="ECO:0000313" key="2">
    <source>
        <dbReference type="Proteomes" id="UP000515860"/>
    </source>
</evidence>
<dbReference type="Proteomes" id="UP000515860">
    <property type="component" value="Chromosome"/>
</dbReference>
<sequence length="305" mass="35481">MKRWNKAVRWMIPAALAVCVILLSWGLQWMVPDYKDKIRVVEYDSNAMISIAEQEDEIELYPWNLFQEEDCVSMYELEEQGEIFPEEGVAFLYNAVELLYKMGYVTDISESLDSFMNYMLYDTIQYRIYIKELPIHSELGEGKLNMAWSWAGLEFLELSSGDGHEISGEDSELIKQELEKRLDEFRQIRYGASESNAGEYRTNQEWYVGAVQTEGYDDTLWTAVSEWDNDDGVFQSFFELMSLLGEISGTDTTYFLDMAVYNYPCEIIPYQGKFLMVFSGETEGLEVILIYDPSWGRISGCSFRY</sequence>
<evidence type="ECO:0000313" key="1">
    <source>
        <dbReference type="EMBL" id="QNM07220.1"/>
    </source>
</evidence>
<accession>A0A7G9G8T8</accession>
<protein>
    <submittedName>
        <fullName evidence="1">Uncharacterized protein</fullName>
    </submittedName>
</protein>
<organism evidence="1 2">
    <name type="scientific">Wansuia hejianensis</name>
    <dbReference type="NCBI Taxonomy" id="2763667"/>
    <lineage>
        <taxon>Bacteria</taxon>
        <taxon>Bacillati</taxon>
        <taxon>Bacillota</taxon>
        <taxon>Clostridia</taxon>
        <taxon>Lachnospirales</taxon>
        <taxon>Lachnospiraceae</taxon>
        <taxon>Wansuia</taxon>
    </lineage>
</organism>
<dbReference type="RefSeq" id="WP_118647420.1">
    <property type="nucleotide sequence ID" value="NZ_CP060635.1"/>
</dbReference>
<gene>
    <name evidence="1" type="ORF">H9Q79_09660</name>
</gene>
<dbReference type="KEGG" id="whj:H9Q79_09660"/>
<keyword evidence="2" id="KW-1185">Reference proteome</keyword>
<reference evidence="1 2" key="1">
    <citation type="submission" date="2020-08" db="EMBL/GenBank/DDBJ databases">
        <authorList>
            <person name="Liu C."/>
            <person name="Sun Q."/>
        </authorList>
    </citation>
    <scope>NUCLEOTIDE SEQUENCE [LARGE SCALE GENOMIC DNA]</scope>
    <source>
        <strain evidence="1 2">NSJ-29</strain>
    </source>
</reference>